<evidence type="ECO:0000256" key="6">
    <source>
        <dbReference type="ARBA" id="ARBA00043742"/>
    </source>
</evidence>
<dbReference type="PANTHER" id="PTHR46118">
    <property type="entry name" value="PROTEIN ABHD11"/>
    <property type="match status" value="1"/>
</dbReference>
<dbReference type="PRINTS" id="PR00412">
    <property type="entry name" value="EPOXHYDRLASE"/>
</dbReference>
<evidence type="ECO:0000256" key="8">
    <source>
        <dbReference type="ARBA" id="ARBA00048283"/>
    </source>
</evidence>
<dbReference type="AlphaFoldDB" id="A0A8X6L2K2"/>
<dbReference type="InterPro" id="IPR000073">
    <property type="entry name" value="AB_hydrolase_1"/>
</dbReference>
<dbReference type="EC" id="3.1.1.116" evidence="3"/>
<proteinExistence type="inferred from homology"/>
<feature type="domain" description="AB hydrolase-1" evidence="12">
    <location>
        <begin position="24"/>
        <end position="267"/>
    </location>
</feature>
<comment type="similarity">
    <text evidence="1">Belongs to the AB hydrolase superfamily.</text>
</comment>
<evidence type="ECO:0000313" key="13">
    <source>
        <dbReference type="EMBL" id="GFQ94129.1"/>
    </source>
</evidence>
<comment type="catalytic activity">
    <reaction evidence="6">
        <text>a 1,3-diacyl-sn-glycerol + H2O = a 1-acyl-sn-glycerol + a fatty acid + H(+)</text>
        <dbReference type="Rhea" id="RHEA:38503"/>
        <dbReference type="ChEBI" id="CHEBI:15377"/>
        <dbReference type="ChEBI" id="CHEBI:15378"/>
        <dbReference type="ChEBI" id="CHEBI:28868"/>
        <dbReference type="ChEBI" id="CHEBI:64683"/>
        <dbReference type="ChEBI" id="CHEBI:77272"/>
    </reaction>
</comment>
<name>A0A8X6L2K2_TRICU</name>
<dbReference type="Gene3D" id="3.40.50.1820">
    <property type="entry name" value="alpha/beta hydrolase"/>
    <property type="match status" value="1"/>
</dbReference>
<comment type="catalytic activity">
    <reaction evidence="8">
        <text>1-octadecanoyl-2-(4Z,7Z,10Z,13Z,16Z,19Z-docosahexaenoyl)-sn-glycerol + H2O = 2-(4Z,7Z,10Z,13Z,16Z,19Z-docosahexaenoyl)-glycerol + octadecanoate + H(+)</text>
        <dbReference type="Rhea" id="RHEA:77107"/>
        <dbReference type="ChEBI" id="CHEBI:15377"/>
        <dbReference type="ChEBI" id="CHEBI:15378"/>
        <dbReference type="ChEBI" id="CHEBI:25629"/>
        <dbReference type="ChEBI" id="CHEBI:77129"/>
        <dbReference type="ChEBI" id="CHEBI:186738"/>
    </reaction>
</comment>
<evidence type="ECO:0000256" key="2">
    <source>
        <dbReference type="ARBA" id="ARBA00022801"/>
    </source>
</evidence>
<evidence type="ECO:0000256" key="9">
    <source>
        <dbReference type="ARBA" id="ARBA00048504"/>
    </source>
</evidence>
<evidence type="ECO:0000256" key="3">
    <source>
        <dbReference type="ARBA" id="ARBA00026104"/>
    </source>
</evidence>
<sequence length="280" mass="32001">MSDPVTLAFQCCKPEKDFNPDLSPIILHHGFMSSKERWIPIQQKLANETGRVVYAVDARNHGDSEKSEIFNFNLLPNDLKHFMDDHCISKAYLVGHSMGGLAVMMLALSSPDRVEALIVEDASPKEPEPELYHVFAAFVREQLECFKKSTNADTEGSMQQKLRECLYRNIPMIPDEDQEIISNMEFQIKRTENGFEPKADLNSFFKAILHKPICCFPEDGEFKKDALFVYGCKSNFAVIEDKDLILKYFPKAKFCGFENAGHEVCLRDPQRFVAEVKSFL</sequence>
<comment type="caution">
    <text evidence="13">The sequence shown here is derived from an EMBL/GenBank/DDBJ whole genome shotgun (WGS) entry which is preliminary data.</text>
</comment>
<accession>A0A8X6L2K2</accession>
<comment type="catalytic activity">
    <reaction evidence="10">
        <text>1-octadecanoyl-2-(9Z-octadecenoyl)-sn-glycerol + H2O = 2-(9Z-octadecenoyl)-glycerol + octadecanoate + H(+)</text>
        <dbReference type="Rhea" id="RHEA:77103"/>
        <dbReference type="ChEBI" id="CHEBI:15377"/>
        <dbReference type="ChEBI" id="CHEBI:15378"/>
        <dbReference type="ChEBI" id="CHEBI:25629"/>
        <dbReference type="ChEBI" id="CHEBI:73990"/>
        <dbReference type="ChEBI" id="CHEBI:75468"/>
    </reaction>
</comment>
<comment type="catalytic activity">
    <reaction evidence="9">
        <text>1,2-didecanoylglycerol + H2O = decanoylglycerol + decanoate + H(+)</text>
        <dbReference type="Rhea" id="RHEA:48596"/>
        <dbReference type="ChEBI" id="CHEBI:11152"/>
        <dbReference type="ChEBI" id="CHEBI:15377"/>
        <dbReference type="ChEBI" id="CHEBI:15378"/>
        <dbReference type="ChEBI" id="CHEBI:27689"/>
        <dbReference type="ChEBI" id="CHEBI:90605"/>
    </reaction>
</comment>
<comment type="catalytic activity">
    <reaction evidence="5">
        <text>a 1,2-diacyl-sn-glycerol + H2O = a 2-acylglycerol + a fatty acid + H(+)</text>
        <dbReference type="Rhea" id="RHEA:33275"/>
        <dbReference type="ChEBI" id="CHEBI:15377"/>
        <dbReference type="ChEBI" id="CHEBI:15378"/>
        <dbReference type="ChEBI" id="CHEBI:17389"/>
        <dbReference type="ChEBI" id="CHEBI:17815"/>
        <dbReference type="ChEBI" id="CHEBI:28868"/>
        <dbReference type="EC" id="3.1.1.116"/>
    </reaction>
</comment>
<dbReference type="PANTHER" id="PTHR46118:SF4">
    <property type="entry name" value="PROTEIN ABHD11"/>
    <property type="match status" value="1"/>
</dbReference>
<organism evidence="13 14">
    <name type="scientific">Trichonephila clavata</name>
    <name type="common">Joro spider</name>
    <name type="synonym">Nephila clavata</name>
    <dbReference type="NCBI Taxonomy" id="2740835"/>
    <lineage>
        <taxon>Eukaryota</taxon>
        <taxon>Metazoa</taxon>
        <taxon>Ecdysozoa</taxon>
        <taxon>Arthropoda</taxon>
        <taxon>Chelicerata</taxon>
        <taxon>Arachnida</taxon>
        <taxon>Araneae</taxon>
        <taxon>Araneomorphae</taxon>
        <taxon>Entelegynae</taxon>
        <taxon>Araneoidea</taxon>
        <taxon>Nephilidae</taxon>
        <taxon>Trichonephila</taxon>
    </lineage>
</organism>
<evidence type="ECO:0000256" key="10">
    <source>
        <dbReference type="ARBA" id="ARBA00048513"/>
    </source>
</evidence>
<evidence type="ECO:0000256" key="4">
    <source>
        <dbReference type="ARBA" id="ARBA00042703"/>
    </source>
</evidence>
<evidence type="ECO:0000256" key="1">
    <source>
        <dbReference type="ARBA" id="ARBA00008645"/>
    </source>
</evidence>
<protein>
    <recommendedName>
        <fullName evidence="7">sn-1-specific diacylglycerol lipase ABHD11</fullName>
        <ecNumber evidence="3">3.1.1.116</ecNumber>
    </recommendedName>
    <alternativeName>
        <fullName evidence="4">Alpha/beta hydrolase domain-containing protein 11</fullName>
    </alternativeName>
</protein>
<evidence type="ECO:0000313" key="14">
    <source>
        <dbReference type="Proteomes" id="UP000887116"/>
    </source>
</evidence>
<keyword evidence="14" id="KW-1185">Reference proteome</keyword>
<comment type="catalytic activity">
    <reaction evidence="11">
        <text>1-octadecanoyl-2-(5Z,8Z,11Z,14Z-eicosatetraenoyl)-sn-glycerol + H2O = 2-(5Z,8Z,11Z,14Z-eicosatetraenoyl)-glycerol + octadecanoate + H(+)</text>
        <dbReference type="Rhea" id="RHEA:38507"/>
        <dbReference type="ChEBI" id="CHEBI:15377"/>
        <dbReference type="ChEBI" id="CHEBI:15378"/>
        <dbReference type="ChEBI" id="CHEBI:25629"/>
        <dbReference type="ChEBI" id="CHEBI:52392"/>
        <dbReference type="ChEBI" id="CHEBI:75728"/>
    </reaction>
</comment>
<reference evidence="13" key="1">
    <citation type="submission" date="2020-07" db="EMBL/GenBank/DDBJ databases">
        <title>Multicomponent nature underlies the extraordinary mechanical properties of spider dragline silk.</title>
        <authorList>
            <person name="Kono N."/>
            <person name="Nakamura H."/>
            <person name="Mori M."/>
            <person name="Yoshida Y."/>
            <person name="Ohtoshi R."/>
            <person name="Malay A.D."/>
            <person name="Moran D.A.P."/>
            <person name="Tomita M."/>
            <person name="Numata K."/>
            <person name="Arakawa K."/>
        </authorList>
    </citation>
    <scope>NUCLEOTIDE SEQUENCE</scope>
</reference>
<evidence type="ECO:0000256" key="7">
    <source>
        <dbReference type="ARBA" id="ARBA00044064"/>
    </source>
</evidence>
<dbReference type="GO" id="GO:0052689">
    <property type="term" value="F:carboxylic ester hydrolase activity"/>
    <property type="evidence" value="ECO:0007669"/>
    <property type="project" value="TreeGrafter"/>
</dbReference>
<dbReference type="OrthoDB" id="8119704at2759"/>
<evidence type="ECO:0000259" key="12">
    <source>
        <dbReference type="Pfam" id="PF00561"/>
    </source>
</evidence>
<evidence type="ECO:0000256" key="5">
    <source>
        <dbReference type="ARBA" id="ARBA00043667"/>
    </source>
</evidence>
<dbReference type="EMBL" id="BMAO01024266">
    <property type="protein sequence ID" value="GFQ94129.1"/>
    <property type="molecule type" value="Genomic_DNA"/>
</dbReference>
<dbReference type="InterPro" id="IPR029058">
    <property type="entry name" value="AB_hydrolase_fold"/>
</dbReference>
<evidence type="ECO:0000256" key="11">
    <source>
        <dbReference type="ARBA" id="ARBA00048919"/>
    </source>
</evidence>
<gene>
    <name evidence="13" type="primary">ABHD11</name>
    <name evidence="13" type="ORF">TNCT_554901</name>
</gene>
<dbReference type="Pfam" id="PF00561">
    <property type="entry name" value="Abhydrolase_1"/>
    <property type="match status" value="1"/>
</dbReference>
<keyword evidence="2" id="KW-0378">Hydrolase</keyword>
<dbReference type="InterPro" id="IPR000639">
    <property type="entry name" value="Epox_hydrolase-like"/>
</dbReference>
<dbReference type="SUPFAM" id="SSF53474">
    <property type="entry name" value="alpha/beta-Hydrolases"/>
    <property type="match status" value="1"/>
</dbReference>
<dbReference type="Proteomes" id="UP000887116">
    <property type="component" value="Unassembled WGS sequence"/>
</dbReference>